<dbReference type="GO" id="GO:0004386">
    <property type="term" value="F:helicase activity"/>
    <property type="evidence" value="ECO:0007669"/>
    <property type="project" value="UniProtKB-KW"/>
</dbReference>
<dbReference type="OrthoDB" id="432234at2759"/>
<organism evidence="3 4">
    <name type="scientific">Mycena sanguinolenta</name>
    <dbReference type="NCBI Taxonomy" id="230812"/>
    <lineage>
        <taxon>Eukaryota</taxon>
        <taxon>Fungi</taxon>
        <taxon>Dikarya</taxon>
        <taxon>Basidiomycota</taxon>
        <taxon>Agaricomycotina</taxon>
        <taxon>Agaricomycetes</taxon>
        <taxon>Agaricomycetidae</taxon>
        <taxon>Agaricales</taxon>
        <taxon>Marasmiineae</taxon>
        <taxon>Mycenaceae</taxon>
        <taxon>Mycena</taxon>
    </lineage>
</organism>
<feature type="compositionally biased region" description="Low complexity" evidence="1">
    <location>
        <begin position="305"/>
        <end position="322"/>
    </location>
</feature>
<proteinExistence type="predicted"/>
<keyword evidence="3" id="KW-0347">Helicase</keyword>
<keyword evidence="4" id="KW-1185">Reference proteome</keyword>
<keyword evidence="3" id="KW-0378">Hydrolase</keyword>
<reference evidence="3" key="1">
    <citation type="submission" date="2020-05" db="EMBL/GenBank/DDBJ databases">
        <title>Mycena genomes resolve the evolution of fungal bioluminescence.</title>
        <authorList>
            <person name="Tsai I.J."/>
        </authorList>
    </citation>
    <scope>NUCLEOTIDE SEQUENCE</scope>
    <source>
        <strain evidence="3">160909Yilan</strain>
    </source>
</reference>
<feature type="region of interest" description="Disordered" evidence="1">
    <location>
        <begin position="294"/>
        <end position="322"/>
    </location>
</feature>
<dbReference type="EMBL" id="JACAZH010000007">
    <property type="protein sequence ID" value="KAF7364240.1"/>
    <property type="molecule type" value="Genomic_DNA"/>
</dbReference>
<dbReference type="AlphaFoldDB" id="A0A8H7D7H3"/>
<feature type="region of interest" description="Disordered" evidence="1">
    <location>
        <begin position="61"/>
        <end position="93"/>
    </location>
</feature>
<sequence>MPARASTRGVQPADKQTQTVTTKGGLPRTQVTLQDCTAADGTVYLTCNECRRRRREAYAQARDAQARQEAADRDAENQGDGAHPDEDDEGVQTVSDDDYDAVFGDGSDLAMLDLADDSAVTPEEGRCLKRFDDELNAIKIESCTCCQEEGFNMKIKASGECPRCHSDRKDVKTWSNENNVNPMPEDLVPPCLKNLTQMEQMLISRVKPVMQNITVVAERLPRLPEEVDMVIIRQDGVNLEGHVDFMVRREKVRDALLWKIQHDPSYADLGAPDPAMLTQLPENGSVAHRIPTCRDGTQDGGGAGAAAAAAPTGPTEAAGAEAQDQEEAHFVGGGVLNIGEGMREEVVEVREGANAILQGPHYEQTIVQRLLILGTIRAARGVIKTQLSNGLEETCTDTVLNLDDGVAELLGDGLPFAASMMYERVAAEMPTKVMVTVESLLGS</sequence>
<evidence type="ECO:0000313" key="3">
    <source>
        <dbReference type="EMBL" id="KAF7364240.1"/>
    </source>
</evidence>
<feature type="compositionally biased region" description="Basic and acidic residues" evidence="1">
    <location>
        <begin position="64"/>
        <end position="76"/>
    </location>
</feature>
<comment type="caution">
    <text evidence="3">The sequence shown here is derived from an EMBL/GenBank/DDBJ whole genome shotgun (WGS) entry which is preliminary data.</text>
</comment>
<feature type="domain" description="DUF6570" evidence="2">
    <location>
        <begin position="211"/>
        <end position="269"/>
    </location>
</feature>
<evidence type="ECO:0000313" key="4">
    <source>
        <dbReference type="Proteomes" id="UP000623467"/>
    </source>
</evidence>
<dbReference type="InterPro" id="IPR046700">
    <property type="entry name" value="DUF6570"/>
</dbReference>
<gene>
    <name evidence="3" type="ORF">MSAN_01083800</name>
</gene>
<evidence type="ECO:0000256" key="1">
    <source>
        <dbReference type="SAM" id="MobiDB-lite"/>
    </source>
</evidence>
<keyword evidence="3" id="KW-0547">Nucleotide-binding</keyword>
<keyword evidence="3" id="KW-0067">ATP-binding</keyword>
<protein>
    <submittedName>
        <fullName evidence="3">ATP-dependent DNA helicase</fullName>
    </submittedName>
</protein>
<dbReference type="Proteomes" id="UP000623467">
    <property type="component" value="Unassembled WGS sequence"/>
</dbReference>
<accession>A0A8H7D7H3</accession>
<name>A0A8H7D7H3_9AGAR</name>
<feature type="region of interest" description="Disordered" evidence="1">
    <location>
        <begin position="1"/>
        <end position="26"/>
    </location>
</feature>
<dbReference type="Pfam" id="PF20209">
    <property type="entry name" value="DUF6570"/>
    <property type="match status" value="1"/>
</dbReference>
<evidence type="ECO:0000259" key="2">
    <source>
        <dbReference type="Pfam" id="PF20209"/>
    </source>
</evidence>